<dbReference type="AlphaFoldDB" id="A0A7X3MU03"/>
<dbReference type="Proteomes" id="UP000436483">
    <property type="component" value="Unassembled WGS sequence"/>
</dbReference>
<comment type="caution">
    <text evidence="3">The sequence shown here is derived from an EMBL/GenBank/DDBJ whole genome shotgun (WGS) entry which is preliminary data.</text>
</comment>
<organism evidence="3 4">
    <name type="scientific">Microvirga makkahensis</name>
    <dbReference type="NCBI Taxonomy" id="1128670"/>
    <lineage>
        <taxon>Bacteria</taxon>
        <taxon>Pseudomonadati</taxon>
        <taxon>Pseudomonadota</taxon>
        <taxon>Alphaproteobacteria</taxon>
        <taxon>Hyphomicrobiales</taxon>
        <taxon>Methylobacteriaceae</taxon>
        <taxon>Microvirga</taxon>
    </lineage>
</organism>
<dbReference type="OrthoDB" id="9814826at2"/>
<gene>
    <name evidence="3" type="ORF">GR328_16750</name>
</gene>
<dbReference type="RefSeq" id="WP_160885699.1">
    <property type="nucleotide sequence ID" value="NZ_WURB01000012.1"/>
</dbReference>
<evidence type="ECO:0000313" key="3">
    <source>
        <dbReference type="EMBL" id="MXQ13080.1"/>
    </source>
</evidence>
<dbReference type="PROSITE" id="PS51384">
    <property type="entry name" value="FAD_FR"/>
    <property type="match status" value="1"/>
</dbReference>
<reference evidence="3 4" key="2">
    <citation type="submission" date="2020-01" db="EMBL/GenBank/DDBJ databases">
        <title>Microvirga sp. nov., an arsenate reduction bacterium isolated from Tibet hotspring sediments.</title>
        <authorList>
            <person name="Xian W.-D."/>
            <person name="Li W.-J."/>
        </authorList>
    </citation>
    <scope>NUCLEOTIDE SEQUENCE [LARGE SCALE GENOMIC DNA]</scope>
    <source>
        <strain evidence="3 4">KCTC 23863</strain>
    </source>
</reference>
<proteinExistence type="inferred from homology"/>
<dbReference type="Gene3D" id="2.40.30.10">
    <property type="entry name" value="Translation factors"/>
    <property type="match status" value="1"/>
</dbReference>
<accession>A0A7X3MU03</accession>
<dbReference type="InterPro" id="IPR039261">
    <property type="entry name" value="FNR_nucleotide-bd"/>
</dbReference>
<keyword evidence="4" id="KW-1185">Reference proteome</keyword>
<dbReference type="SUPFAM" id="SSF63380">
    <property type="entry name" value="Riboflavin synthase domain-like"/>
    <property type="match status" value="1"/>
</dbReference>
<name>A0A7X3MU03_9HYPH</name>
<dbReference type="CDD" id="cd06193">
    <property type="entry name" value="siderophore_interacting"/>
    <property type="match status" value="1"/>
</dbReference>
<dbReference type="InterPro" id="IPR039374">
    <property type="entry name" value="SIP_fam"/>
</dbReference>
<evidence type="ECO:0000259" key="2">
    <source>
        <dbReference type="PROSITE" id="PS51384"/>
    </source>
</evidence>
<dbReference type="PANTHER" id="PTHR30157:SF0">
    <property type="entry name" value="NADPH-DEPENDENT FERRIC-CHELATE REDUCTASE"/>
    <property type="match status" value="1"/>
</dbReference>
<reference evidence="3 4" key="1">
    <citation type="submission" date="2019-12" db="EMBL/GenBank/DDBJ databases">
        <authorList>
            <person name="Yuan C.-G."/>
        </authorList>
    </citation>
    <scope>NUCLEOTIDE SEQUENCE [LARGE SCALE GENOMIC DNA]</scope>
    <source>
        <strain evidence="3 4">KCTC 23863</strain>
    </source>
</reference>
<evidence type="ECO:0000313" key="4">
    <source>
        <dbReference type="Proteomes" id="UP000436483"/>
    </source>
</evidence>
<dbReference type="EMBL" id="WURB01000012">
    <property type="protein sequence ID" value="MXQ13080.1"/>
    <property type="molecule type" value="Genomic_DNA"/>
</dbReference>
<comment type="similarity">
    <text evidence="1">Belongs to the SIP oxidoreductase family.</text>
</comment>
<feature type="domain" description="FAD-binding FR-type" evidence="2">
    <location>
        <begin position="19"/>
        <end position="122"/>
    </location>
</feature>
<dbReference type="Gene3D" id="3.40.50.80">
    <property type="entry name" value="Nucleotide-binding domain of ferredoxin-NADP reductase (FNR) module"/>
    <property type="match status" value="1"/>
</dbReference>
<dbReference type="Pfam" id="PF04954">
    <property type="entry name" value="SIP"/>
    <property type="match status" value="1"/>
</dbReference>
<dbReference type="InterPro" id="IPR017938">
    <property type="entry name" value="Riboflavin_synthase-like_b-brl"/>
</dbReference>
<sequence length="253" mass="27998">MTDHDKPGLHEQPRQRPPLRSWTFRVVDSFDVPPGMRRVVMTADDIREFAYKPGQAILMMIPLPDGGTGRRDYTIRSLDRTLGTISVDFVLHGETPAPTWARRVMPGDTIEVKGPRGGTVFQADADWHLLTGDETCIPAIAHILETMPAGSRTFVFIETGGRSGEIALQTQADATIRWVHRNGAPAGPSEIMNGVVQDFPLPPGKGHAYLIGETSNVRRQRHTLIARGLTRNQISSEGYWRPGRIGGHDHIDD</sequence>
<dbReference type="InterPro" id="IPR013113">
    <property type="entry name" value="SIP_FAD-bd"/>
</dbReference>
<dbReference type="InterPro" id="IPR017927">
    <property type="entry name" value="FAD-bd_FR_type"/>
</dbReference>
<dbReference type="GO" id="GO:0016491">
    <property type="term" value="F:oxidoreductase activity"/>
    <property type="evidence" value="ECO:0007669"/>
    <property type="project" value="InterPro"/>
</dbReference>
<evidence type="ECO:0000256" key="1">
    <source>
        <dbReference type="ARBA" id="ARBA00035644"/>
    </source>
</evidence>
<dbReference type="PANTHER" id="PTHR30157">
    <property type="entry name" value="FERRIC REDUCTASE, NADPH-DEPENDENT"/>
    <property type="match status" value="1"/>
</dbReference>
<dbReference type="InterPro" id="IPR007037">
    <property type="entry name" value="SIP_rossman_dom"/>
</dbReference>
<dbReference type="Pfam" id="PF08021">
    <property type="entry name" value="FAD_binding_9"/>
    <property type="match status" value="1"/>
</dbReference>
<protein>
    <submittedName>
        <fullName evidence="3">SIP domain-containing protein</fullName>
    </submittedName>
</protein>